<gene>
    <name evidence="3" type="ORF">KK078_16195</name>
</gene>
<keyword evidence="4" id="KW-1185">Reference proteome</keyword>
<accession>A0AAP2DAT1</accession>
<sequence length="143" mass="16733">MYKILLCFLFWLPIATCNAQKLGQYELNITGTYSPNSSVYEEWLKDDRIYTMRFQRNPMGFKHAMEEVQRILKQNDMTNADPEFDKSSQGSDITDEDDPEQWHNSIMKGNSEVRIGFLFPGGQLLQILMTQESYELHLLGLQR</sequence>
<proteinExistence type="predicted"/>
<keyword evidence="2" id="KW-0732">Signal</keyword>
<feature type="chain" id="PRO_5042881443" evidence="2">
    <location>
        <begin position="20"/>
        <end position="143"/>
    </location>
</feature>
<name>A0AAP2DAT1_9BACT</name>
<protein>
    <submittedName>
        <fullName evidence="3">Uncharacterized protein</fullName>
    </submittedName>
</protein>
<comment type="caution">
    <text evidence="3">The sequence shown here is derived from an EMBL/GenBank/DDBJ whole genome shotgun (WGS) entry which is preliminary data.</text>
</comment>
<evidence type="ECO:0000256" key="2">
    <source>
        <dbReference type="SAM" id="SignalP"/>
    </source>
</evidence>
<evidence type="ECO:0000256" key="1">
    <source>
        <dbReference type="SAM" id="MobiDB-lite"/>
    </source>
</evidence>
<dbReference type="EMBL" id="JAHESC010000023">
    <property type="protein sequence ID" value="MBT1688112.1"/>
    <property type="molecule type" value="Genomic_DNA"/>
</dbReference>
<dbReference type="RefSeq" id="WP_254091340.1">
    <property type="nucleotide sequence ID" value="NZ_JAHESC010000023.1"/>
</dbReference>
<organism evidence="3 4">
    <name type="scientific">Dawidia soli</name>
    <dbReference type="NCBI Taxonomy" id="2782352"/>
    <lineage>
        <taxon>Bacteria</taxon>
        <taxon>Pseudomonadati</taxon>
        <taxon>Bacteroidota</taxon>
        <taxon>Cytophagia</taxon>
        <taxon>Cytophagales</taxon>
        <taxon>Chryseotaleaceae</taxon>
        <taxon>Dawidia</taxon>
    </lineage>
</organism>
<evidence type="ECO:0000313" key="3">
    <source>
        <dbReference type="EMBL" id="MBT1688112.1"/>
    </source>
</evidence>
<dbReference type="AlphaFoldDB" id="A0AAP2DAT1"/>
<feature type="region of interest" description="Disordered" evidence="1">
    <location>
        <begin position="76"/>
        <end position="101"/>
    </location>
</feature>
<dbReference type="Proteomes" id="UP001319180">
    <property type="component" value="Unassembled WGS sequence"/>
</dbReference>
<feature type="signal peptide" evidence="2">
    <location>
        <begin position="1"/>
        <end position="19"/>
    </location>
</feature>
<reference evidence="3 4" key="1">
    <citation type="submission" date="2021-05" db="EMBL/GenBank/DDBJ databases">
        <title>A Polyphasic approach of four new species of the genus Ohtaekwangia: Ohtaekwangia histidinii sp. nov., Ohtaekwangia cretensis sp. nov., Ohtaekwangia indiensis sp. nov., Ohtaekwangia reichenbachii sp. nov. from diverse environment.</title>
        <authorList>
            <person name="Octaviana S."/>
        </authorList>
    </citation>
    <scope>NUCLEOTIDE SEQUENCE [LARGE SCALE GENOMIC DNA]</scope>
    <source>
        <strain evidence="3 4">PWU37</strain>
    </source>
</reference>
<evidence type="ECO:0000313" key="4">
    <source>
        <dbReference type="Proteomes" id="UP001319180"/>
    </source>
</evidence>